<evidence type="ECO:0000313" key="3">
    <source>
        <dbReference type="EMBL" id="GMH86794.1"/>
    </source>
</evidence>
<dbReference type="PROSITE" id="PS00531">
    <property type="entry name" value="RNASE_T2_2"/>
    <property type="match status" value="1"/>
</dbReference>
<organism evidence="3 4">
    <name type="scientific">Triparma verrucosa</name>
    <dbReference type="NCBI Taxonomy" id="1606542"/>
    <lineage>
        <taxon>Eukaryota</taxon>
        <taxon>Sar</taxon>
        <taxon>Stramenopiles</taxon>
        <taxon>Ochrophyta</taxon>
        <taxon>Bolidophyceae</taxon>
        <taxon>Parmales</taxon>
        <taxon>Triparmaceae</taxon>
        <taxon>Triparma</taxon>
    </lineage>
</organism>
<comment type="caution">
    <text evidence="3">The sequence shown here is derived from an EMBL/GenBank/DDBJ whole genome shotgun (WGS) entry which is preliminary data.</text>
</comment>
<protein>
    <submittedName>
        <fullName evidence="3">Uncharacterized protein</fullName>
    </submittedName>
</protein>
<evidence type="ECO:0000256" key="1">
    <source>
        <dbReference type="ARBA" id="ARBA00007469"/>
    </source>
</evidence>
<dbReference type="SUPFAM" id="SSF55895">
    <property type="entry name" value="Ribonuclease Rh-like"/>
    <property type="match status" value="1"/>
</dbReference>
<name>A0A9W7EN38_9STRA</name>
<sequence>MDCGDGVNLCGVLTLASGYGPNEYAASEPYVHGLWPETDSYGTSECIAPQSTTDPTKLATCYNNGTNNDADQLDFEQHEWEKHGCCAGAEDADDYFDQVCSISTAPLKVMSDSKSSGGDLDAIEKAVTSAGYEVFYKDTQYSQLYLSACAGPDAKWKTSPVADFVKNCGGWDPSNNDDNDATACVSSQHGPACSSDKDCSDITDCVRCASSGYCTNVPLSYTETN</sequence>
<dbReference type="InterPro" id="IPR036430">
    <property type="entry name" value="RNase_T2-like_sf"/>
</dbReference>
<dbReference type="GO" id="GO:0033897">
    <property type="term" value="F:ribonuclease T2 activity"/>
    <property type="evidence" value="ECO:0007669"/>
    <property type="project" value="InterPro"/>
</dbReference>
<dbReference type="InterPro" id="IPR001568">
    <property type="entry name" value="RNase_T2-like"/>
</dbReference>
<dbReference type="AlphaFoldDB" id="A0A9W7EN38"/>
<dbReference type="GO" id="GO:0003723">
    <property type="term" value="F:RNA binding"/>
    <property type="evidence" value="ECO:0007669"/>
    <property type="project" value="InterPro"/>
</dbReference>
<dbReference type="Proteomes" id="UP001165160">
    <property type="component" value="Unassembled WGS sequence"/>
</dbReference>
<dbReference type="Gene3D" id="3.90.730.10">
    <property type="entry name" value="Ribonuclease T2-like"/>
    <property type="match status" value="1"/>
</dbReference>
<proteinExistence type="inferred from homology"/>
<evidence type="ECO:0000256" key="2">
    <source>
        <dbReference type="RuleBase" id="RU004328"/>
    </source>
</evidence>
<dbReference type="EMBL" id="BRXX01000064">
    <property type="protein sequence ID" value="GMH86794.1"/>
    <property type="molecule type" value="Genomic_DNA"/>
</dbReference>
<accession>A0A9W7EN38</accession>
<keyword evidence="4" id="KW-1185">Reference proteome</keyword>
<dbReference type="InterPro" id="IPR033130">
    <property type="entry name" value="RNase_T2_His_AS_2"/>
</dbReference>
<evidence type="ECO:0000313" key="4">
    <source>
        <dbReference type="Proteomes" id="UP001165160"/>
    </source>
</evidence>
<dbReference type="Pfam" id="PF00445">
    <property type="entry name" value="Ribonuclease_T2"/>
    <property type="match status" value="1"/>
</dbReference>
<reference evidence="4" key="1">
    <citation type="journal article" date="2023" name="Commun. Biol.">
        <title>Genome analysis of Parmales, the sister group of diatoms, reveals the evolutionary specialization of diatoms from phago-mixotrophs to photoautotrophs.</title>
        <authorList>
            <person name="Ban H."/>
            <person name="Sato S."/>
            <person name="Yoshikawa S."/>
            <person name="Yamada K."/>
            <person name="Nakamura Y."/>
            <person name="Ichinomiya M."/>
            <person name="Sato N."/>
            <person name="Blanc-Mathieu R."/>
            <person name="Endo H."/>
            <person name="Kuwata A."/>
            <person name="Ogata H."/>
        </authorList>
    </citation>
    <scope>NUCLEOTIDE SEQUENCE [LARGE SCALE GENOMIC DNA]</scope>
    <source>
        <strain evidence="4">NIES 3699</strain>
    </source>
</reference>
<gene>
    <name evidence="3" type="ORF">TrVE_jg742</name>
</gene>
<comment type="similarity">
    <text evidence="1 2">Belongs to the RNase T2 family.</text>
</comment>